<accession>A0A8C9LQU8</accession>
<dbReference type="GO" id="GO:0000981">
    <property type="term" value="F:DNA-binding transcription factor activity, RNA polymerase II-specific"/>
    <property type="evidence" value="ECO:0007669"/>
    <property type="project" value="TreeGrafter"/>
</dbReference>
<protein>
    <submittedName>
        <fullName evidence="10">Uncharacterized protein</fullName>
    </submittedName>
</protein>
<dbReference type="InterPro" id="IPR051565">
    <property type="entry name" value="Sal_C2H2-zinc-finger"/>
</dbReference>
<comment type="subcellular location">
    <subcellularLocation>
        <location evidence="1">Nucleus</location>
    </subcellularLocation>
</comment>
<evidence type="ECO:0000313" key="10">
    <source>
        <dbReference type="Ensembl" id="ENSPTEP00000020396.1"/>
    </source>
</evidence>
<evidence type="ECO:0000256" key="2">
    <source>
        <dbReference type="ARBA" id="ARBA00022723"/>
    </source>
</evidence>
<dbReference type="AlphaFoldDB" id="A0A8C9LQU8"/>
<keyword evidence="11" id="KW-1185">Reference proteome</keyword>
<organism evidence="10 11">
    <name type="scientific">Piliocolobus tephrosceles</name>
    <name type="common">Ugandan red Colobus</name>
    <dbReference type="NCBI Taxonomy" id="591936"/>
    <lineage>
        <taxon>Eukaryota</taxon>
        <taxon>Metazoa</taxon>
        <taxon>Chordata</taxon>
        <taxon>Craniata</taxon>
        <taxon>Vertebrata</taxon>
        <taxon>Euteleostomi</taxon>
        <taxon>Mammalia</taxon>
        <taxon>Eutheria</taxon>
        <taxon>Euarchontoglires</taxon>
        <taxon>Primates</taxon>
        <taxon>Haplorrhini</taxon>
        <taxon>Catarrhini</taxon>
        <taxon>Cercopithecidae</taxon>
        <taxon>Colobinae</taxon>
        <taxon>Piliocolobus</taxon>
    </lineage>
</organism>
<keyword evidence="6" id="KW-0805">Transcription regulation</keyword>
<evidence type="ECO:0000256" key="8">
    <source>
        <dbReference type="ARBA" id="ARBA00023242"/>
    </source>
</evidence>
<name>A0A8C9LQU8_9PRIM</name>
<evidence type="ECO:0000256" key="7">
    <source>
        <dbReference type="ARBA" id="ARBA00023163"/>
    </source>
</evidence>
<dbReference type="GO" id="GO:0008270">
    <property type="term" value="F:zinc ion binding"/>
    <property type="evidence" value="ECO:0007669"/>
    <property type="project" value="UniProtKB-KW"/>
</dbReference>
<keyword evidence="2" id="KW-0479">Metal-binding</keyword>
<evidence type="ECO:0000256" key="4">
    <source>
        <dbReference type="ARBA" id="ARBA00022771"/>
    </source>
</evidence>
<evidence type="ECO:0000256" key="3">
    <source>
        <dbReference type="ARBA" id="ARBA00022737"/>
    </source>
</evidence>
<feature type="region of interest" description="Disordered" evidence="9">
    <location>
        <begin position="118"/>
        <end position="144"/>
    </location>
</feature>
<keyword evidence="4" id="KW-0863">Zinc-finger</keyword>
<dbReference type="Ensembl" id="ENSPTET00000029636.1">
    <property type="protein sequence ID" value="ENSPTEP00000020396.1"/>
    <property type="gene ID" value="ENSPTEG00000021646.1"/>
</dbReference>
<evidence type="ECO:0000256" key="1">
    <source>
        <dbReference type="ARBA" id="ARBA00004123"/>
    </source>
</evidence>
<keyword evidence="7" id="KW-0804">Transcription</keyword>
<evidence type="ECO:0000256" key="6">
    <source>
        <dbReference type="ARBA" id="ARBA00023015"/>
    </source>
</evidence>
<keyword evidence="5" id="KW-0862">Zinc</keyword>
<feature type="compositionally biased region" description="Low complexity" evidence="9">
    <location>
        <begin position="122"/>
        <end position="131"/>
    </location>
</feature>
<sequence>MYFVVHMYTWHSHVEKRLPYPSPRRAASVEQSMALLGGDGLKFSETFQKDLTARIMNGDPNIWNQDAAGSQELAVKKNEISIIQNTGFSHIPGSFGCCTAPLGTLGCKKAQNSPPIVSLGKAPQQPAQQAASISQVTQKNKEMV</sequence>
<proteinExistence type="predicted"/>
<dbReference type="PANTHER" id="PTHR23233:SF84">
    <property type="entry name" value="FI23031P1"/>
    <property type="match status" value="1"/>
</dbReference>
<reference evidence="10" key="2">
    <citation type="submission" date="2025-09" db="UniProtKB">
        <authorList>
            <consortium name="Ensembl"/>
        </authorList>
    </citation>
    <scope>IDENTIFICATION</scope>
</reference>
<keyword evidence="3" id="KW-0677">Repeat</keyword>
<keyword evidence="8" id="KW-0539">Nucleus</keyword>
<evidence type="ECO:0000256" key="9">
    <source>
        <dbReference type="SAM" id="MobiDB-lite"/>
    </source>
</evidence>
<dbReference type="Proteomes" id="UP000694416">
    <property type="component" value="Unplaced"/>
</dbReference>
<reference evidence="10" key="1">
    <citation type="submission" date="2025-08" db="UniProtKB">
        <authorList>
            <consortium name="Ensembl"/>
        </authorList>
    </citation>
    <scope>IDENTIFICATION</scope>
</reference>
<dbReference type="PANTHER" id="PTHR23233">
    <property type="entry name" value="SAL-LIKE PROTEIN"/>
    <property type="match status" value="1"/>
</dbReference>
<evidence type="ECO:0000313" key="11">
    <source>
        <dbReference type="Proteomes" id="UP000694416"/>
    </source>
</evidence>
<dbReference type="GO" id="GO:0005634">
    <property type="term" value="C:nucleus"/>
    <property type="evidence" value="ECO:0007669"/>
    <property type="project" value="UniProtKB-SubCell"/>
</dbReference>
<dbReference type="GO" id="GO:0000978">
    <property type="term" value="F:RNA polymerase II cis-regulatory region sequence-specific DNA binding"/>
    <property type="evidence" value="ECO:0007669"/>
    <property type="project" value="TreeGrafter"/>
</dbReference>
<evidence type="ECO:0000256" key="5">
    <source>
        <dbReference type="ARBA" id="ARBA00022833"/>
    </source>
</evidence>